<evidence type="ECO:0000256" key="4">
    <source>
        <dbReference type="ARBA" id="ARBA00022827"/>
    </source>
</evidence>
<evidence type="ECO:0000256" key="2">
    <source>
        <dbReference type="ARBA" id="ARBA00009347"/>
    </source>
</evidence>
<dbReference type="InterPro" id="IPR037069">
    <property type="entry name" value="AcylCoA_DH/ox_N_sf"/>
</dbReference>
<dbReference type="Gene3D" id="1.20.140.10">
    <property type="entry name" value="Butyryl-CoA Dehydrogenase, subunit A, domain 3"/>
    <property type="match status" value="1"/>
</dbReference>
<dbReference type="Gene3D" id="1.10.540.10">
    <property type="entry name" value="Acyl-CoA dehydrogenase/oxidase, N-terminal domain"/>
    <property type="match status" value="1"/>
</dbReference>
<reference evidence="9 10" key="1">
    <citation type="submission" date="2016-12" db="EMBL/GenBank/DDBJ databases">
        <title>The draft genome sequence of Actinophytocola xinjiangensis.</title>
        <authorList>
            <person name="Wang W."/>
            <person name="Yuan L."/>
        </authorList>
    </citation>
    <scope>NUCLEOTIDE SEQUENCE [LARGE SCALE GENOMIC DNA]</scope>
    <source>
        <strain evidence="9 10">CGMCC 4.4663</strain>
    </source>
</reference>
<proteinExistence type="inferred from homology"/>
<evidence type="ECO:0000259" key="6">
    <source>
        <dbReference type="Pfam" id="PF00441"/>
    </source>
</evidence>
<dbReference type="InterPro" id="IPR006091">
    <property type="entry name" value="Acyl-CoA_Oxase/DH_mid-dom"/>
</dbReference>
<feature type="domain" description="Acyl-CoA dehydrogenase/oxidase N-terminal" evidence="8">
    <location>
        <begin position="1"/>
        <end position="99"/>
    </location>
</feature>
<name>A0A7Z1B1P2_9PSEU</name>
<dbReference type="InterPro" id="IPR009100">
    <property type="entry name" value="AcylCoA_DH/oxidase_NM_dom_sf"/>
</dbReference>
<dbReference type="Pfam" id="PF02771">
    <property type="entry name" value="Acyl-CoA_dh_N"/>
    <property type="match status" value="1"/>
</dbReference>
<feature type="domain" description="Acyl-CoA dehydrogenase/oxidase C-terminal" evidence="6">
    <location>
        <begin position="211"/>
        <end position="339"/>
    </location>
</feature>
<gene>
    <name evidence="9" type="ORF">BLA60_03225</name>
</gene>
<dbReference type="InterPro" id="IPR036250">
    <property type="entry name" value="AcylCo_DH-like_C"/>
</dbReference>
<dbReference type="PIRSF" id="PIRSF016578">
    <property type="entry name" value="HsaA"/>
    <property type="match status" value="1"/>
</dbReference>
<dbReference type="GO" id="GO:0050660">
    <property type="term" value="F:flavin adenine dinucleotide binding"/>
    <property type="evidence" value="ECO:0007669"/>
    <property type="project" value="InterPro"/>
</dbReference>
<dbReference type="PANTHER" id="PTHR43884">
    <property type="entry name" value="ACYL-COA DEHYDROGENASE"/>
    <property type="match status" value="1"/>
</dbReference>
<dbReference type="Proteomes" id="UP000185696">
    <property type="component" value="Unassembled WGS sequence"/>
</dbReference>
<dbReference type="SUPFAM" id="SSF47203">
    <property type="entry name" value="Acyl-CoA dehydrogenase C-terminal domain-like"/>
    <property type="match status" value="1"/>
</dbReference>
<dbReference type="Pfam" id="PF00441">
    <property type="entry name" value="Acyl-CoA_dh_1"/>
    <property type="match status" value="1"/>
</dbReference>
<dbReference type="AlphaFoldDB" id="A0A7Z1B1P2"/>
<accession>A0A7Z1B1P2</accession>
<dbReference type="GO" id="GO:0003995">
    <property type="term" value="F:acyl-CoA dehydrogenase activity"/>
    <property type="evidence" value="ECO:0007669"/>
    <property type="project" value="TreeGrafter"/>
</dbReference>
<comment type="caution">
    <text evidence="9">The sequence shown here is derived from an EMBL/GenBank/DDBJ whole genome shotgun (WGS) entry which is preliminary data.</text>
</comment>
<dbReference type="Pfam" id="PF02770">
    <property type="entry name" value="Acyl-CoA_dh_M"/>
    <property type="match status" value="1"/>
</dbReference>
<dbReference type="InterPro" id="IPR009075">
    <property type="entry name" value="AcylCo_DH/oxidase_C"/>
</dbReference>
<evidence type="ECO:0000313" key="9">
    <source>
        <dbReference type="EMBL" id="OLF14546.1"/>
    </source>
</evidence>
<evidence type="ECO:0000313" key="10">
    <source>
        <dbReference type="Proteomes" id="UP000185696"/>
    </source>
</evidence>
<comment type="cofactor">
    <cofactor evidence="1 5">
        <name>FAD</name>
        <dbReference type="ChEBI" id="CHEBI:57692"/>
    </cofactor>
</comment>
<evidence type="ECO:0000256" key="5">
    <source>
        <dbReference type="RuleBase" id="RU362125"/>
    </source>
</evidence>
<evidence type="ECO:0008006" key="11">
    <source>
        <dbReference type="Google" id="ProtNLM"/>
    </source>
</evidence>
<evidence type="ECO:0000256" key="3">
    <source>
        <dbReference type="ARBA" id="ARBA00022630"/>
    </source>
</evidence>
<keyword evidence="10" id="KW-1185">Reference proteome</keyword>
<evidence type="ECO:0000259" key="7">
    <source>
        <dbReference type="Pfam" id="PF02770"/>
    </source>
</evidence>
<dbReference type="SUPFAM" id="SSF56645">
    <property type="entry name" value="Acyl-CoA dehydrogenase NM domain-like"/>
    <property type="match status" value="1"/>
</dbReference>
<protein>
    <recommendedName>
        <fullName evidence="11">Acyl-CoA dehydrogenase</fullName>
    </recommendedName>
</protein>
<organism evidence="9 10">
    <name type="scientific">Actinophytocola xinjiangensis</name>
    <dbReference type="NCBI Taxonomy" id="485602"/>
    <lineage>
        <taxon>Bacteria</taxon>
        <taxon>Bacillati</taxon>
        <taxon>Actinomycetota</taxon>
        <taxon>Actinomycetes</taxon>
        <taxon>Pseudonocardiales</taxon>
        <taxon>Pseudonocardiaceae</taxon>
    </lineage>
</organism>
<dbReference type="Gene3D" id="2.40.110.10">
    <property type="entry name" value="Butyryl-CoA Dehydrogenase, subunit A, domain 2"/>
    <property type="match status" value="1"/>
</dbReference>
<evidence type="ECO:0000259" key="8">
    <source>
        <dbReference type="Pfam" id="PF02771"/>
    </source>
</evidence>
<dbReference type="InterPro" id="IPR046373">
    <property type="entry name" value="Acyl-CoA_Oxase/DH_mid-dom_sf"/>
</dbReference>
<dbReference type="InterPro" id="IPR013786">
    <property type="entry name" value="AcylCoA_DH/ox_N"/>
</dbReference>
<feature type="domain" description="Acyl-CoA oxidase/dehydrogenase middle" evidence="7">
    <location>
        <begin position="104"/>
        <end position="194"/>
    </location>
</feature>
<keyword evidence="4 5" id="KW-0274">FAD</keyword>
<keyword evidence="5" id="KW-0560">Oxidoreductase</keyword>
<sequence length="357" mass="37296">MRRFAEDHAAAAGEWDRAGALPDEVVRAVAARGWLGAAVPDTHGGRRLDPVSFGELCAGLGGVCSSLRGLLTVQSMVADVIARRGEDHHRAWLPDLAAGRVIAALAATEDGAGSDLAAVGTRVEPVPGGLRISGRKRWVTFGETAGLYLVLGVTPRGPTAVLVPRDAGGITVEPVRGQLGLRAAMIAHVTFDGVVVPAAHRLGAAGAGLTHVVAAALDHGRYSVAWGCVGMARACLDLSARHAVARSGRLAQHQLVRRLVTDMVAGVTTARLLCEHAAGHPRPDRTMLAKYVAARTAAQVTRDAVQVLGAAGCAPGHPAERFFRDAKLMQLIEGTDEICQTHVCDAEFRRHATRGAA</sequence>
<dbReference type="PANTHER" id="PTHR43884:SF12">
    <property type="entry name" value="ISOVALERYL-COA DEHYDROGENASE, MITOCHONDRIAL-RELATED"/>
    <property type="match status" value="1"/>
</dbReference>
<keyword evidence="3 5" id="KW-0285">Flavoprotein</keyword>
<comment type="similarity">
    <text evidence="2 5">Belongs to the acyl-CoA dehydrogenase family.</text>
</comment>
<dbReference type="EMBL" id="MSIF01000001">
    <property type="protein sequence ID" value="OLF14546.1"/>
    <property type="molecule type" value="Genomic_DNA"/>
</dbReference>
<evidence type="ECO:0000256" key="1">
    <source>
        <dbReference type="ARBA" id="ARBA00001974"/>
    </source>
</evidence>